<evidence type="ECO:0000256" key="1">
    <source>
        <dbReference type="SAM" id="MobiDB-lite"/>
    </source>
</evidence>
<accession>A0ABR1JFS0</accession>
<dbReference type="InterPro" id="IPR000626">
    <property type="entry name" value="Ubiquitin-like_dom"/>
</dbReference>
<feature type="region of interest" description="Disordered" evidence="1">
    <location>
        <begin position="265"/>
        <end position="336"/>
    </location>
</feature>
<protein>
    <recommendedName>
        <fullName evidence="2">Ubiquitin-like domain-containing protein</fullName>
    </recommendedName>
</protein>
<feature type="compositionally biased region" description="Low complexity" evidence="1">
    <location>
        <begin position="358"/>
        <end position="377"/>
    </location>
</feature>
<dbReference type="SUPFAM" id="SSF54236">
    <property type="entry name" value="Ubiquitin-like"/>
    <property type="match status" value="1"/>
</dbReference>
<evidence type="ECO:0000313" key="3">
    <source>
        <dbReference type="EMBL" id="KAK7457884.1"/>
    </source>
</evidence>
<dbReference type="EMBL" id="JBANRG010000019">
    <property type="protein sequence ID" value="KAK7457884.1"/>
    <property type="molecule type" value="Genomic_DNA"/>
</dbReference>
<feature type="compositionally biased region" description="Low complexity" evidence="1">
    <location>
        <begin position="266"/>
        <end position="301"/>
    </location>
</feature>
<dbReference type="InterPro" id="IPR040015">
    <property type="entry name" value="UBL3-like"/>
</dbReference>
<feature type="region of interest" description="Disordered" evidence="1">
    <location>
        <begin position="355"/>
        <end position="392"/>
    </location>
</feature>
<feature type="compositionally biased region" description="Polar residues" evidence="1">
    <location>
        <begin position="27"/>
        <end position="38"/>
    </location>
</feature>
<dbReference type="PROSITE" id="PS50053">
    <property type="entry name" value="UBIQUITIN_2"/>
    <property type="match status" value="1"/>
</dbReference>
<reference evidence="3 4" key="1">
    <citation type="submission" date="2024-01" db="EMBL/GenBank/DDBJ databases">
        <title>A draft genome for the cacao thread blight pathogen Marasmiellus scandens.</title>
        <authorList>
            <person name="Baruah I.K."/>
            <person name="Leung J."/>
            <person name="Bukari Y."/>
            <person name="Amoako-Attah I."/>
            <person name="Meinhardt L.W."/>
            <person name="Bailey B.A."/>
            <person name="Cohen S.P."/>
        </authorList>
    </citation>
    <scope>NUCLEOTIDE SEQUENCE [LARGE SCALE GENOMIC DNA]</scope>
    <source>
        <strain evidence="3 4">GH-19</strain>
    </source>
</reference>
<comment type="caution">
    <text evidence="3">The sequence shown here is derived from an EMBL/GenBank/DDBJ whole genome shotgun (WGS) entry which is preliminary data.</text>
</comment>
<dbReference type="Proteomes" id="UP001498398">
    <property type="component" value="Unassembled WGS sequence"/>
</dbReference>
<dbReference type="Pfam" id="PF13881">
    <property type="entry name" value="Rad60-SLD_2"/>
    <property type="match status" value="1"/>
</dbReference>
<organism evidence="3 4">
    <name type="scientific">Marasmiellus scandens</name>
    <dbReference type="NCBI Taxonomy" id="2682957"/>
    <lineage>
        <taxon>Eukaryota</taxon>
        <taxon>Fungi</taxon>
        <taxon>Dikarya</taxon>
        <taxon>Basidiomycota</taxon>
        <taxon>Agaricomycotina</taxon>
        <taxon>Agaricomycetes</taxon>
        <taxon>Agaricomycetidae</taxon>
        <taxon>Agaricales</taxon>
        <taxon>Marasmiineae</taxon>
        <taxon>Omphalotaceae</taxon>
        <taxon>Marasmiellus</taxon>
    </lineage>
</organism>
<sequence>MSPTALASTGSFPNLNPHIFPHLYTTIGNGRPSTSHTPSGAARVSFSQSLHNGDRPGSAHAHFSPLHGHGHGHSGHSHLGSAYNSAFNSTTTSARTSLTRIDALAMENPDSDMGRPLGEEEIARREEERQRMEQEGRERSERDTDEAEVQEEARPEATSTDAPAPVTESTTVPSSVPVVPATESQAQVQIAMEPKIPLTFLLITGARRSMSFDPETTVGRVKELIWGGWPEEFPAPDKPPTPSYLRLLHLGKILQDEDTLTRLKFPSYTPSYSSPPSTSPTDAAPASPSSPTSATSPSSLPAPMPLTIIHLSIRPHGPGIPPLSEDGNGLPKKKGMSIRRRSLFSGVQVPPLSLAVFNSNNNGNNNGTGPTSPTSPSVGEAQSPTQGQRQGQVGVVGTTGLEGGVVASTVVSSAPAPPVDAGDEHGRSRGGGCCVIC</sequence>
<feature type="compositionally biased region" description="Low complexity" evidence="1">
    <location>
        <begin position="162"/>
        <end position="178"/>
    </location>
</feature>
<feature type="compositionally biased region" description="Basic and acidic residues" evidence="1">
    <location>
        <begin position="117"/>
        <end position="142"/>
    </location>
</feature>
<proteinExistence type="predicted"/>
<evidence type="ECO:0000313" key="4">
    <source>
        <dbReference type="Proteomes" id="UP001498398"/>
    </source>
</evidence>
<dbReference type="PANTHER" id="PTHR13169">
    <property type="entry name" value="UBIQUITIN-LIKE PROTEIN 3 HCG-1 PROTEIN"/>
    <property type="match status" value="1"/>
</dbReference>
<gene>
    <name evidence="3" type="ORF">VKT23_010228</name>
</gene>
<dbReference type="InterPro" id="IPR029071">
    <property type="entry name" value="Ubiquitin-like_domsf"/>
</dbReference>
<dbReference type="InterPro" id="IPR039540">
    <property type="entry name" value="UBL3-like_ubiquitin_dom"/>
</dbReference>
<feature type="domain" description="Ubiquitin-like" evidence="2">
    <location>
        <begin position="196"/>
        <end position="265"/>
    </location>
</feature>
<evidence type="ECO:0000259" key="2">
    <source>
        <dbReference type="PROSITE" id="PS50053"/>
    </source>
</evidence>
<feature type="region of interest" description="Disordered" evidence="1">
    <location>
        <begin position="105"/>
        <end position="178"/>
    </location>
</feature>
<name>A0ABR1JFS0_9AGAR</name>
<feature type="region of interest" description="Disordered" evidence="1">
    <location>
        <begin position="27"/>
        <end position="80"/>
    </location>
</feature>
<dbReference type="Gene3D" id="3.10.20.90">
    <property type="entry name" value="Phosphatidylinositol 3-kinase Catalytic Subunit, Chain A, domain 1"/>
    <property type="match status" value="1"/>
</dbReference>
<keyword evidence="4" id="KW-1185">Reference proteome</keyword>
<dbReference type="PANTHER" id="PTHR13169:SF0">
    <property type="entry name" value="UBIQUITIN-LIKE PROTEIN 3"/>
    <property type="match status" value="1"/>
</dbReference>